<dbReference type="InterPro" id="IPR006139">
    <property type="entry name" value="D-isomer_2_OHA_DH_cat_dom"/>
</dbReference>
<dbReference type="GO" id="GO:0051287">
    <property type="term" value="F:NAD binding"/>
    <property type="evidence" value="ECO:0007669"/>
    <property type="project" value="InterPro"/>
</dbReference>
<protein>
    <submittedName>
        <fullName evidence="7">NAD(P)-dependent oxidoreductase</fullName>
    </submittedName>
</protein>
<evidence type="ECO:0000313" key="7">
    <source>
        <dbReference type="EMBL" id="WKN34856.1"/>
    </source>
</evidence>
<feature type="domain" description="D-isomer specific 2-hydroxyacid dehydrogenase catalytic" evidence="5">
    <location>
        <begin position="9"/>
        <end position="318"/>
    </location>
</feature>
<dbReference type="PROSITE" id="PS00671">
    <property type="entry name" value="D_2_HYDROXYACID_DH_3"/>
    <property type="match status" value="1"/>
</dbReference>
<dbReference type="InterPro" id="IPR006140">
    <property type="entry name" value="D-isomer_DH_NAD-bd"/>
</dbReference>
<dbReference type="GO" id="GO:0005829">
    <property type="term" value="C:cytosol"/>
    <property type="evidence" value="ECO:0007669"/>
    <property type="project" value="TreeGrafter"/>
</dbReference>
<dbReference type="PANTHER" id="PTHR10996">
    <property type="entry name" value="2-HYDROXYACID DEHYDROGENASE-RELATED"/>
    <property type="match status" value="1"/>
</dbReference>
<dbReference type="GO" id="GO:0016618">
    <property type="term" value="F:hydroxypyruvate reductase [NAD(P)H] activity"/>
    <property type="evidence" value="ECO:0007669"/>
    <property type="project" value="TreeGrafter"/>
</dbReference>
<name>A0AA49JCL0_9BACT</name>
<gene>
    <name evidence="7" type="ORF">K4G66_21000</name>
</gene>
<organism evidence="7">
    <name type="scientific">Roseihalotalea indica</name>
    <dbReference type="NCBI Taxonomy" id="2867963"/>
    <lineage>
        <taxon>Bacteria</taxon>
        <taxon>Pseudomonadati</taxon>
        <taxon>Bacteroidota</taxon>
        <taxon>Cytophagia</taxon>
        <taxon>Cytophagales</taxon>
        <taxon>Catalimonadaceae</taxon>
        <taxon>Roseihalotalea</taxon>
    </lineage>
</organism>
<evidence type="ECO:0000256" key="1">
    <source>
        <dbReference type="ARBA" id="ARBA00005854"/>
    </source>
</evidence>
<sequence>MPKILVPYTLPEEGLKPLREHFEVVYPSDKRAFSAEEILEQIADVDGYLAINVPVNAETIDAAAKLKIIANYGVGYDSIDVDYATEKGITVTNTPTAVTEATAETAFGLMLSLMRNITYCDRKLRGDRSDFTWGMLQKHTGHSLHGKTLGIIGMGRIGRAVARRAITFGMRIVYYQRHQLFEHFENEVSATYLPLNELLEQADIVSLHTPLTEATHHLLGAEELERMKPGAFLINTARGPVIDEQALIRQLQAGKLGGAALDVFEEEPHISEELLTMDNVVLTPHIGTETIEARIAMAHEATRNLITFFEGKTPPHVVGRPKAS</sequence>
<evidence type="ECO:0000256" key="2">
    <source>
        <dbReference type="ARBA" id="ARBA00023002"/>
    </source>
</evidence>
<dbReference type="Pfam" id="PF02826">
    <property type="entry name" value="2-Hacid_dh_C"/>
    <property type="match status" value="1"/>
</dbReference>
<dbReference type="PROSITE" id="PS00670">
    <property type="entry name" value="D_2_HYDROXYACID_DH_2"/>
    <property type="match status" value="1"/>
</dbReference>
<dbReference type="InterPro" id="IPR050223">
    <property type="entry name" value="D-isomer_2-hydroxyacid_DH"/>
</dbReference>
<proteinExistence type="inferred from homology"/>
<dbReference type="Gene3D" id="3.40.50.720">
    <property type="entry name" value="NAD(P)-binding Rossmann-like Domain"/>
    <property type="match status" value="2"/>
</dbReference>
<keyword evidence="2 4" id="KW-0560">Oxidoreductase</keyword>
<evidence type="ECO:0000256" key="3">
    <source>
        <dbReference type="ARBA" id="ARBA00023027"/>
    </source>
</evidence>
<comment type="similarity">
    <text evidence="1 4">Belongs to the D-isomer specific 2-hydroxyacid dehydrogenase family.</text>
</comment>
<dbReference type="SUPFAM" id="SSF52283">
    <property type="entry name" value="Formate/glycerate dehydrogenase catalytic domain-like"/>
    <property type="match status" value="1"/>
</dbReference>
<dbReference type="InterPro" id="IPR036291">
    <property type="entry name" value="NAD(P)-bd_dom_sf"/>
</dbReference>
<dbReference type="FunFam" id="3.40.50.720:FF:000203">
    <property type="entry name" value="D-3-phosphoglycerate dehydrogenase (SerA)"/>
    <property type="match status" value="1"/>
</dbReference>
<dbReference type="Pfam" id="PF00389">
    <property type="entry name" value="2-Hacid_dh"/>
    <property type="match status" value="1"/>
</dbReference>
<keyword evidence="3" id="KW-0520">NAD</keyword>
<reference evidence="7" key="1">
    <citation type="journal article" date="2023" name="Comput. Struct. Biotechnol. J.">
        <title>Discovery of a novel marine Bacteroidetes with a rich repertoire of carbohydrate-active enzymes.</title>
        <authorList>
            <person name="Chen B."/>
            <person name="Liu G."/>
            <person name="Chen Q."/>
            <person name="Wang H."/>
            <person name="Liu L."/>
            <person name="Tang K."/>
        </authorList>
    </citation>
    <scope>NUCLEOTIDE SEQUENCE</scope>
    <source>
        <strain evidence="7">TK19036</strain>
    </source>
</reference>
<dbReference type="EMBL" id="CP120682">
    <property type="protein sequence ID" value="WKN34856.1"/>
    <property type="molecule type" value="Genomic_DNA"/>
</dbReference>
<dbReference type="AlphaFoldDB" id="A0AA49JCL0"/>
<evidence type="ECO:0000259" key="5">
    <source>
        <dbReference type="Pfam" id="PF00389"/>
    </source>
</evidence>
<evidence type="ECO:0000259" key="6">
    <source>
        <dbReference type="Pfam" id="PF02826"/>
    </source>
</evidence>
<dbReference type="GO" id="GO:0030267">
    <property type="term" value="F:glyoxylate reductase (NADPH) activity"/>
    <property type="evidence" value="ECO:0007669"/>
    <property type="project" value="TreeGrafter"/>
</dbReference>
<feature type="domain" description="D-isomer specific 2-hydroxyacid dehydrogenase NAD-binding" evidence="6">
    <location>
        <begin position="107"/>
        <end position="287"/>
    </location>
</feature>
<reference evidence="7" key="2">
    <citation type="journal article" date="2024" name="Antonie Van Leeuwenhoek">
        <title>Roseihalotalea indica gen. nov., sp. nov., a halophilic Bacteroidetes from mesopelagic Southwest Indian Ocean with higher carbohydrate metabolic potential.</title>
        <authorList>
            <person name="Chen B."/>
            <person name="Zhang M."/>
            <person name="Lin D."/>
            <person name="Ye J."/>
            <person name="Tang K."/>
        </authorList>
    </citation>
    <scope>NUCLEOTIDE SEQUENCE</scope>
    <source>
        <strain evidence="7">TK19036</strain>
    </source>
</reference>
<dbReference type="SUPFAM" id="SSF51735">
    <property type="entry name" value="NAD(P)-binding Rossmann-fold domains"/>
    <property type="match status" value="1"/>
</dbReference>
<accession>A0AA49JCL0</accession>
<dbReference type="PANTHER" id="PTHR10996:SF283">
    <property type="entry name" value="GLYOXYLATE_HYDROXYPYRUVATE REDUCTASE B"/>
    <property type="match status" value="1"/>
</dbReference>
<dbReference type="InterPro" id="IPR029753">
    <property type="entry name" value="D-isomer_DH_CS"/>
</dbReference>
<evidence type="ECO:0000256" key="4">
    <source>
        <dbReference type="RuleBase" id="RU003719"/>
    </source>
</evidence>